<name>A0A815UI74_9BILA</name>
<accession>A0A815UI74</accession>
<keyword evidence="3" id="KW-0547">Nucleotide-binding</keyword>
<dbReference type="CDD" id="cd04163">
    <property type="entry name" value="Era"/>
    <property type="match status" value="2"/>
</dbReference>
<dbReference type="Proteomes" id="UP000663891">
    <property type="component" value="Unassembled WGS sequence"/>
</dbReference>
<keyword evidence="4" id="KW-0342">GTP-binding</keyword>
<dbReference type="FunFam" id="3.40.50.300:FF:002220">
    <property type="entry name" value="GTPase Era, mitochondrial"/>
    <property type="match status" value="2"/>
</dbReference>
<dbReference type="PANTHER" id="PTHR42698">
    <property type="entry name" value="GTPASE ERA"/>
    <property type="match status" value="1"/>
</dbReference>
<evidence type="ECO:0000256" key="6">
    <source>
        <dbReference type="SAM" id="Coils"/>
    </source>
</evidence>
<comment type="caution">
    <text evidence="8">The sequence shown here is derived from an EMBL/GenBank/DDBJ whole genome shotgun (WGS) entry which is preliminary data.</text>
</comment>
<dbReference type="GO" id="GO:0005525">
    <property type="term" value="F:GTP binding"/>
    <property type="evidence" value="ECO:0007669"/>
    <property type="project" value="UniProtKB-KW"/>
</dbReference>
<proteinExistence type="inferred from homology"/>
<dbReference type="GO" id="GO:0019843">
    <property type="term" value="F:rRNA binding"/>
    <property type="evidence" value="ECO:0007669"/>
    <property type="project" value="TreeGrafter"/>
</dbReference>
<dbReference type="InterPro" id="IPR005662">
    <property type="entry name" value="GTPase_Era-like"/>
</dbReference>
<dbReference type="PANTHER" id="PTHR42698:SF1">
    <property type="entry name" value="GTPASE ERA, MITOCHONDRIAL"/>
    <property type="match status" value="1"/>
</dbReference>
<feature type="domain" description="G" evidence="7">
    <location>
        <begin position="3"/>
        <end position="125"/>
    </location>
</feature>
<evidence type="ECO:0000313" key="9">
    <source>
        <dbReference type="Proteomes" id="UP000663891"/>
    </source>
</evidence>
<dbReference type="InterPro" id="IPR006073">
    <property type="entry name" value="GTP-bd"/>
</dbReference>
<feature type="non-terminal residue" evidence="8">
    <location>
        <position position="783"/>
    </location>
</feature>
<sequence length="783" mass="92249">LLKVAIIGTPNAGKSTFVNRLMGWRISSVSKRPHTTRHRTTGVLTDANKQIVFLDTPGFVAPWRKKRHNLEKSMILDPHSCLWDANLICVVHDVSNHWLRFKLDEEILKCLYAHPDKEAILILNKVDSVKRKRMLLDVTTVLTDGSLNGIPYRLDSPYHRNGELDMERLFLKTAHEMNIPLPKSENDLKKEHLLADMKEYEKKLLNIQLENVNLDLEENQIKELISQHEEKGLTLENLSDDVPSHIPYKSIKDISPIEFKKDLMETTNWHLYYKKLSQIRLFTQDRSTWPYFNQVFMISAKQNRGIAAVRKYLFSRTKAAPWMFHRNFVTDQYPQEIAELCIREKMLEYLPEEIPYSYLMTNERWELDENDILNMTFLVYPRAKQLKRDVSVLLKNHAIIGTPNAGKSTFVNRLMGWRISSVSKRPHTTRHRTTGVLTDANKQIVFLDTPGFVAPWRKKRHNLEKSMILDPHSCLWDANLICVVHDVSNHWLRFKLDEEILKCLYAHPDKEAILILNKVDSVKRKRMLLDVTTVLTDGSLNGIPYRLDSPYHRNGELDMERLFLKTAHEMNIPLPKSENDLKKEHLLADMKEYEKKLLNIQLENVNLDLEENQIKELISQHEEKGLTLENLSDDVPSHIPYKSIKDISPIEFKKDLMETTNWHLYYKKLSQIRLFTQDRSTWPYFNQVFMISAKQNRGIAAVRKYLFSRTKAAPWMFHRNFVTDQYPQEIAELCIREKMLEYLPEEIPYSYLMTNERWELDENDILNMTFLVYPRAKQLKRDV</sequence>
<dbReference type="GO" id="GO:0043024">
    <property type="term" value="F:ribosomal small subunit binding"/>
    <property type="evidence" value="ECO:0007669"/>
    <property type="project" value="TreeGrafter"/>
</dbReference>
<dbReference type="InterPro" id="IPR030388">
    <property type="entry name" value="G_ERA_dom"/>
</dbReference>
<feature type="non-terminal residue" evidence="8">
    <location>
        <position position="1"/>
    </location>
</feature>
<dbReference type="AlphaFoldDB" id="A0A815UI74"/>
<reference evidence="8" key="1">
    <citation type="submission" date="2021-02" db="EMBL/GenBank/DDBJ databases">
        <authorList>
            <person name="Nowell W R."/>
        </authorList>
    </citation>
    <scope>NUCLEOTIDE SEQUENCE</scope>
</reference>
<evidence type="ECO:0000256" key="2">
    <source>
        <dbReference type="ARBA" id="ARBA00019149"/>
    </source>
</evidence>
<dbReference type="NCBIfam" id="TIGR00231">
    <property type="entry name" value="small_GTP"/>
    <property type="match status" value="2"/>
</dbReference>
<dbReference type="InterPro" id="IPR005225">
    <property type="entry name" value="Small_GTP-bd"/>
</dbReference>
<evidence type="ECO:0000256" key="3">
    <source>
        <dbReference type="ARBA" id="ARBA00022741"/>
    </source>
</evidence>
<gene>
    <name evidence="8" type="ORF">VCS650_LOCUS42942</name>
</gene>
<dbReference type="Gene3D" id="3.30.300.20">
    <property type="match status" value="2"/>
</dbReference>
<feature type="domain" description="G" evidence="7">
    <location>
        <begin position="398"/>
        <end position="518"/>
    </location>
</feature>
<dbReference type="InterPro" id="IPR015946">
    <property type="entry name" value="KH_dom-like_a/b"/>
</dbReference>
<dbReference type="Gene3D" id="3.40.50.300">
    <property type="entry name" value="P-loop containing nucleotide triphosphate hydrolases"/>
    <property type="match status" value="2"/>
</dbReference>
<dbReference type="SUPFAM" id="SSF52540">
    <property type="entry name" value="P-loop containing nucleoside triphosphate hydrolases"/>
    <property type="match status" value="2"/>
</dbReference>
<dbReference type="GO" id="GO:0005759">
    <property type="term" value="C:mitochondrial matrix"/>
    <property type="evidence" value="ECO:0007669"/>
    <property type="project" value="TreeGrafter"/>
</dbReference>
<feature type="coiled-coil region" evidence="6">
    <location>
        <begin position="583"/>
        <end position="620"/>
    </location>
</feature>
<dbReference type="OrthoDB" id="8954335at2759"/>
<evidence type="ECO:0000259" key="7">
    <source>
        <dbReference type="Pfam" id="PF01926"/>
    </source>
</evidence>
<protein>
    <recommendedName>
        <fullName evidence="2">GTPase Era, mitochondrial</fullName>
    </recommendedName>
    <alternativeName>
        <fullName evidence="5">ERA-like protein 1</fullName>
    </alternativeName>
</protein>
<evidence type="ECO:0000256" key="5">
    <source>
        <dbReference type="ARBA" id="ARBA00030975"/>
    </source>
</evidence>
<dbReference type="InterPro" id="IPR027417">
    <property type="entry name" value="P-loop_NTPase"/>
</dbReference>
<evidence type="ECO:0000256" key="1">
    <source>
        <dbReference type="ARBA" id="ARBA00007921"/>
    </source>
</evidence>
<organism evidence="8 9">
    <name type="scientific">Adineta steineri</name>
    <dbReference type="NCBI Taxonomy" id="433720"/>
    <lineage>
        <taxon>Eukaryota</taxon>
        <taxon>Metazoa</taxon>
        <taxon>Spiralia</taxon>
        <taxon>Gnathifera</taxon>
        <taxon>Rotifera</taxon>
        <taxon>Eurotatoria</taxon>
        <taxon>Bdelloidea</taxon>
        <taxon>Adinetida</taxon>
        <taxon>Adinetidae</taxon>
        <taxon>Adineta</taxon>
    </lineage>
</organism>
<comment type="similarity">
    <text evidence="1">Belongs to the TRAFAC class TrmE-Era-EngA-EngB-Septin-like GTPase superfamily. Era GTPase family.</text>
</comment>
<keyword evidence="6" id="KW-0175">Coiled coil</keyword>
<evidence type="ECO:0000313" key="8">
    <source>
        <dbReference type="EMBL" id="CAF1514267.1"/>
    </source>
</evidence>
<dbReference type="EMBL" id="CAJNON010002624">
    <property type="protein sequence ID" value="CAF1514267.1"/>
    <property type="molecule type" value="Genomic_DNA"/>
</dbReference>
<evidence type="ECO:0000256" key="4">
    <source>
        <dbReference type="ARBA" id="ARBA00023134"/>
    </source>
</evidence>
<feature type="coiled-coil region" evidence="6">
    <location>
        <begin position="190"/>
        <end position="227"/>
    </location>
</feature>
<dbReference type="GO" id="GO:0000028">
    <property type="term" value="P:ribosomal small subunit assembly"/>
    <property type="evidence" value="ECO:0007669"/>
    <property type="project" value="TreeGrafter"/>
</dbReference>
<dbReference type="Pfam" id="PF01926">
    <property type="entry name" value="MMR_HSR1"/>
    <property type="match status" value="2"/>
</dbReference>